<reference evidence="2 3" key="1">
    <citation type="journal article" date="2019" name="Genome Biol. Evol.">
        <title>Insights into the evolution of the New World diploid cottons (Gossypium, subgenus Houzingenia) based on genome sequencing.</title>
        <authorList>
            <person name="Grover C.E."/>
            <person name="Arick M.A. 2nd"/>
            <person name="Thrash A."/>
            <person name="Conover J.L."/>
            <person name="Sanders W.S."/>
            <person name="Peterson D.G."/>
            <person name="Frelichowski J.E."/>
            <person name="Scheffler J.A."/>
            <person name="Scheffler B.E."/>
            <person name="Wendel J.F."/>
        </authorList>
    </citation>
    <scope>NUCLEOTIDE SEQUENCE [LARGE SCALE GENOMIC DNA]</scope>
    <source>
        <strain evidence="2">27</strain>
        <tissue evidence="2">Leaf</tissue>
    </source>
</reference>
<proteinExistence type="predicted"/>
<evidence type="ECO:0000313" key="2">
    <source>
        <dbReference type="EMBL" id="MBA0608201.1"/>
    </source>
</evidence>
<dbReference type="Proteomes" id="UP000593561">
    <property type="component" value="Unassembled WGS sequence"/>
</dbReference>
<keyword evidence="1" id="KW-0472">Membrane</keyword>
<keyword evidence="1" id="KW-1133">Transmembrane helix</keyword>
<keyword evidence="1" id="KW-0812">Transmembrane</keyword>
<gene>
    <name evidence="2" type="ORF">Godav_020443</name>
</gene>
<keyword evidence="3" id="KW-1185">Reference proteome</keyword>
<feature type="transmembrane region" description="Helical" evidence="1">
    <location>
        <begin position="21"/>
        <end position="41"/>
    </location>
</feature>
<sequence>MGFESDISDATSDFRWHSLCFRWYTALYLLLLFATLVQYFITSSSSPGYVVDVMRAVNETNVIYQKSSMASK</sequence>
<dbReference type="AlphaFoldDB" id="A0A7J8R352"/>
<dbReference type="EMBL" id="JABFAC010000003">
    <property type="protein sequence ID" value="MBA0608201.1"/>
    <property type="molecule type" value="Genomic_DNA"/>
</dbReference>
<organism evidence="2 3">
    <name type="scientific">Gossypium davidsonii</name>
    <name type="common">Davidson's cotton</name>
    <name type="synonym">Gossypium klotzschianum subsp. davidsonii</name>
    <dbReference type="NCBI Taxonomy" id="34287"/>
    <lineage>
        <taxon>Eukaryota</taxon>
        <taxon>Viridiplantae</taxon>
        <taxon>Streptophyta</taxon>
        <taxon>Embryophyta</taxon>
        <taxon>Tracheophyta</taxon>
        <taxon>Spermatophyta</taxon>
        <taxon>Magnoliopsida</taxon>
        <taxon>eudicotyledons</taxon>
        <taxon>Gunneridae</taxon>
        <taxon>Pentapetalae</taxon>
        <taxon>rosids</taxon>
        <taxon>malvids</taxon>
        <taxon>Malvales</taxon>
        <taxon>Malvaceae</taxon>
        <taxon>Malvoideae</taxon>
        <taxon>Gossypium</taxon>
    </lineage>
</organism>
<evidence type="ECO:0000313" key="3">
    <source>
        <dbReference type="Proteomes" id="UP000593561"/>
    </source>
</evidence>
<name>A0A7J8R352_GOSDV</name>
<protein>
    <submittedName>
        <fullName evidence="2">Uncharacterized protein</fullName>
    </submittedName>
</protein>
<evidence type="ECO:0000256" key="1">
    <source>
        <dbReference type="SAM" id="Phobius"/>
    </source>
</evidence>
<accession>A0A7J8R352</accession>
<comment type="caution">
    <text evidence="2">The sequence shown here is derived from an EMBL/GenBank/DDBJ whole genome shotgun (WGS) entry which is preliminary data.</text>
</comment>